<comment type="caution">
    <text evidence="2">The sequence shown here is derived from an EMBL/GenBank/DDBJ whole genome shotgun (WGS) entry which is preliminary data.</text>
</comment>
<accession>A0A850C7T0</accession>
<dbReference type="SUPFAM" id="SSF48452">
    <property type="entry name" value="TPR-like"/>
    <property type="match status" value="2"/>
</dbReference>
<protein>
    <submittedName>
        <fullName evidence="2">AfsR/SARP family transcriptional regulator</fullName>
    </submittedName>
</protein>
<dbReference type="PANTHER" id="PTHR47691:SF3">
    <property type="entry name" value="HTH-TYPE TRANSCRIPTIONAL REGULATOR RV0890C-RELATED"/>
    <property type="match status" value="1"/>
</dbReference>
<evidence type="ECO:0000259" key="1">
    <source>
        <dbReference type="SMART" id="SM01043"/>
    </source>
</evidence>
<sequence>REALALWRGTAMQDVDLPDSPAFASAVARLDRLRLAAVEGRYGAEVDLGNGPDLVAELTDLVEAHPLRESLVAALMRAYAASGRDAEALRLYRRTSELLAEELGVDPSPELAAVHLACLRGEAGPPPTRLEVPASNLRAEFTTFVGRDDDVAAVRGLLDEYRLTTLIGPGGAGKTRLATEAGLALLEEAHVEVWMVELAALGPGGDVAQGTLDALGLRDNLIGDASGTEPADRVTTAIRDRSIVLLLDNCEHVIEQVAAFADRVLHRCPQVRILATSREPLGIPAEALWRVAPLGLPREDADADGIAAAPAVRLLWDRARAVRRDLVPDAATLQATARLCRALDGMPLAIELAAARLRTMSLDRLCDRLDDRLRLLTGGSRIALPRHRTLRAVIDWSWALLSDDEREVMGRLSVFADGASLEAAERVCADADHGETLDVLTALAEKSLLVAETVPALRYRMLSTIREYAAERLAETGGADAARRAHLAHFTELAEAAEPHLRRAEQLDWLAVLKAEHDDLNAAMRGALAAGEAQAAMRLAAAAGWYWWLSGHKAEGMGHVIAAVEAPGEVTDEVRARVYALISMFANSGLGDEHVAMEWMHRTGAEWIDKAYLFSQKSKDRHPMLDLIVPLQRRLRAPDEVLAAWEPLLDNDDPWVRALARLHRGMTLVEQCNDGPEADADLETALAEFRALGERFGMSSAQAELADRIAGRGRFAEACALFEQSIAIVTEMGAVDEVVRMRARQARLHHLMGDPDASAAALAEAERLAARLTWPATLAALALAKCDLARWSGDRDEAYRQIAAMTALLGADADGSHVRVVIRDRLGYLAEGLGEARAHREAGYRAALETGHTPLIALSLIGIADLALRRGDDGAAARMLAASDALDGLPDYHSHPDVAASRRAARTRLGETRFAEATAAARLEDWREAAEAVLAL</sequence>
<dbReference type="Pfam" id="PF03704">
    <property type="entry name" value="BTAD"/>
    <property type="match status" value="1"/>
</dbReference>
<dbReference type="CDD" id="cd15831">
    <property type="entry name" value="BTAD"/>
    <property type="match status" value="1"/>
</dbReference>
<dbReference type="EMBL" id="JABFXE010000114">
    <property type="protein sequence ID" value="NUQ87343.1"/>
    <property type="molecule type" value="Genomic_DNA"/>
</dbReference>
<dbReference type="InterPro" id="IPR005158">
    <property type="entry name" value="BTAD"/>
</dbReference>
<proteinExistence type="predicted"/>
<organism evidence="2 3">
    <name type="scientific">Glycomyces artemisiae</name>
    <dbReference type="NCBI Taxonomy" id="1076443"/>
    <lineage>
        <taxon>Bacteria</taxon>
        <taxon>Bacillati</taxon>
        <taxon>Actinomycetota</taxon>
        <taxon>Actinomycetes</taxon>
        <taxon>Glycomycetales</taxon>
        <taxon>Glycomycetaceae</taxon>
        <taxon>Glycomyces</taxon>
    </lineage>
</organism>
<dbReference type="PANTHER" id="PTHR47691">
    <property type="entry name" value="REGULATOR-RELATED"/>
    <property type="match status" value="1"/>
</dbReference>
<dbReference type="PRINTS" id="PR00364">
    <property type="entry name" value="DISEASERSIST"/>
</dbReference>
<name>A0A850C7T0_9ACTN</name>
<evidence type="ECO:0000313" key="3">
    <source>
        <dbReference type="Proteomes" id="UP000574690"/>
    </source>
</evidence>
<feature type="non-terminal residue" evidence="2">
    <location>
        <position position="1"/>
    </location>
</feature>
<dbReference type="Pfam" id="PF25872">
    <property type="entry name" value="HTH_77"/>
    <property type="match status" value="1"/>
</dbReference>
<evidence type="ECO:0000313" key="2">
    <source>
        <dbReference type="EMBL" id="NUQ87343.1"/>
    </source>
</evidence>
<feature type="domain" description="Bacterial transcriptional activator" evidence="1">
    <location>
        <begin position="1"/>
        <end position="119"/>
    </location>
</feature>
<dbReference type="Proteomes" id="UP000574690">
    <property type="component" value="Unassembled WGS sequence"/>
</dbReference>
<dbReference type="SMART" id="SM01043">
    <property type="entry name" value="BTAD"/>
    <property type="match status" value="1"/>
</dbReference>
<dbReference type="Gene3D" id="1.25.40.10">
    <property type="entry name" value="Tetratricopeptide repeat domain"/>
    <property type="match status" value="1"/>
</dbReference>
<dbReference type="InterPro" id="IPR011990">
    <property type="entry name" value="TPR-like_helical_dom_sf"/>
</dbReference>
<dbReference type="InterPro" id="IPR027417">
    <property type="entry name" value="P-loop_NTPase"/>
</dbReference>
<dbReference type="InterPro" id="IPR058852">
    <property type="entry name" value="HTH_77"/>
</dbReference>
<gene>
    <name evidence="2" type="ORF">HOQ43_02610</name>
</gene>
<reference evidence="2 3" key="1">
    <citation type="submission" date="2020-05" db="EMBL/GenBank/DDBJ databases">
        <title>DNA-SIP metagenomic assembled genomes.</title>
        <authorList>
            <person name="Yu J."/>
        </authorList>
    </citation>
    <scope>NUCLEOTIDE SEQUENCE [LARGE SCALE GENOMIC DNA]</scope>
    <source>
        <strain evidence="2">Bin5.27</strain>
    </source>
</reference>
<dbReference type="SUPFAM" id="SSF52540">
    <property type="entry name" value="P-loop containing nucleoside triphosphate hydrolases"/>
    <property type="match status" value="1"/>
</dbReference>
<dbReference type="AlphaFoldDB" id="A0A850C7T0"/>